<dbReference type="Proteomes" id="UP000240912">
    <property type="component" value="Unassembled WGS sequence"/>
</dbReference>
<reference evidence="4 5" key="1">
    <citation type="submission" date="2018-03" db="EMBL/GenBank/DDBJ databases">
        <authorList>
            <person name="Keele B.F."/>
        </authorList>
    </citation>
    <scope>NUCLEOTIDE SEQUENCE [LARGE SCALE GENOMIC DNA]</scope>
    <source>
        <strain evidence="4 5">YL28-9</strain>
    </source>
</reference>
<dbReference type="Gene3D" id="2.60.40.1120">
    <property type="entry name" value="Carboxypeptidase-like, regulatory domain"/>
    <property type="match status" value="1"/>
</dbReference>
<dbReference type="InterPro" id="IPR041700">
    <property type="entry name" value="OMP_b-brl_3"/>
</dbReference>
<keyword evidence="2" id="KW-0732">Signal</keyword>
<proteinExistence type="predicted"/>
<feature type="compositionally biased region" description="Gly residues" evidence="1">
    <location>
        <begin position="931"/>
        <end position="942"/>
    </location>
</feature>
<evidence type="ECO:0000256" key="1">
    <source>
        <dbReference type="SAM" id="MobiDB-lite"/>
    </source>
</evidence>
<evidence type="ECO:0000256" key="2">
    <source>
        <dbReference type="SAM" id="SignalP"/>
    </source>
</evidence>
<gene>
    <name evidence="4" type="ORF">C7T94_00500</name>
</gene>
<feature type="signal peptide" evidence="2">
    <location>
        <begin position="1"/>
        <end position="28"/>
    </location>
</feature>
<comment type="caution">
    <text evidence="4">The sequence shown here is derived from an EMBL/GenBank/DDBJ whole genome shotgun (WGS) entry which is preliminary data.</text>
</comment>
<name>A0A2T3HQE6_9SPHI</name>
<sequence>MKKLLQTFFTTSGLFICLIILSTLQAQAQSKNGSVTGKVTNGSDKTPLDFATVVVRDLKDSSVVATTTTETNGTFLIKSLAMGNYKLYIAFLGLKTATRDFSLTADKPAANIGEVVMDQDGVNLKTVEVKGEVAPVIVKTDTVEFNAKSFKVRENAVAEDLLKKLPGVEVAKDGTVKAQGETVTKVKVDGKEFFGNDPLIATRNIPAELIDKIQVIDEQSEQSRFTGVDDGNRNKVINITTKNGLKKGYFANANAGYGEDDRYDGKVFVNTFNDDQKITLVGQFNNVNKQDFGNMGGFGGGGGGGIRFSGRGGGGANQPGITTTNAVGLNFQDLYKDGTELSGNYFFNKTDFINNQNTLQTNLLGNATSTFRNRSDNTSGRENHRFNFLIDTRLDSATSIRIQPNLSFTRDENSNLSNYVRNYNTLNTVGEQRLTSNSTSPVVSNNILIRRKFLRRGRTLSLNINTNINDNSGDNFNYILDNNTVDGTTLQKLTDQLNDSKSNSLSNTARVVYTEPLSKVASLEFNFQNGYNQDLSERYAYDYNPATLSYDLLNTTYSNVFENTTLTNALGMSYNVIQKKYTWNLGLAVQNTDRKNINKTLNSTINQNFYNLTPTAQFRYNFSRSKRLQIDYRGNTSQPGINQIQPIVDNTNTTTLPVGNPDLRPSFTNNLRLRFNNFDFTRFRTLFAFINLSQTSNAFSSERVQITNPADTNFGKIRVRTINVDGVYSGNAFANLGLPIIPNNKLNLNININGNYQRDVDFNTAIKNISNTWSITNGYSLVSNMDKFDVNAGIRGTLNRSTYSAQPGQNNTYYTLNPTVDISYLFPGNVRLALDIDYFQNTGRGPGFDNRYTIVNSYLSKQAFKNRGTFKVSVNDALNQNQGVTRTSTSSTITDSNFLVLKRFYMLTFTYNLNRVGGRTVDNDSQQQGMPGMGGGMRRGGF</sequence>
<dbReference type="GO" id="GO:0030246">
    <property type="term" value="F:carbohydrate binding"/>
    <property type="evidence" value="ECO:0007669"/>
    <property type="project" value="InterPro"/>
</dbReference>
<accession>A0A2T3HQE6</accession>
<evidence type="ECO:0000259" key="3">
    <source>
        <dbReference type="Pfam" id="PF14905"/>
    </source>
</evidence>
<dbReference type="AlphaFoldDB" id="A0A2T3HQE6"/>
<evidence type="ECO:0000313" key="4">
    <source>
        <dbReference type="EMBL" id="PST84649.1"/>
    </source>
</evidence>
<dbReference type="RefSeq" id="WP_107212627.1">
    <property type="nucleotide sequence ID" value="NZ_KZ686268.1"/>
</dbReference>
<feature type="region of interest" description="Disordered" evidence="1">
    <location>
        <begin position="920"/>
        <end position="942"/>
    </location>
</feature>
<protein>
    <recommendedName>
        <fullName evidence="3">Outer membrane protein beta-barrel domain-containing protein</fullName>
    </recommendedName>
</protein>
<dbReference type="OrthoDB" id="1086219at2"/>
<dbReference type="EMBL" id="PYLS01000001">
    <property type="protein sequence ID" value="PST84649.1"/>
    <property type="molecule type" value="Genomic_DNA"/>
</dbReference>
<dbReference type="Pfam" id="PF13620">
    <property type="entry name" value="CarboxypepD_reg"/>
    <property type="match status" value="1"/>
</dbReference>
<organism evidence="4 5">
    <name type="scientific">Pedobacter yulinensis</name>
    <dbReference type="NCBI Taxonomy" id="2126353"/>
    <lineage>
        <taxon>Bacteria</taxon>
        <taxon>Pseudomonadati</taxon>
        <taxon>Bacteroidota</taxon>
        <taxon>Sphingobacteriia</taxon>
        <taxon>Sphingobacteriales</taxon>
        <taxon>Sphingobacteriaceae</taxon>
        <taxon>Pedobacter</taxon>
    </lineage>
</organism>
<keyword evidence="5" id="KW-1185">Reference proteome</keyword>
<dbReference type="SUPFAM" id="SSF49452">
    <property type="entry name" value="Starch-binding domain-like"/>
    <property type="match status" value="1"/>
</dbReference>
<evidence type="ECO:0000313" key="5">
    <source>
        <dbReference type="Proteomes" id="UP000240912"/>
    </source>
</evidence>
<dbReference type="Pfam" id="PF14905">
    <property type="entry name" value="OMP_b-brl_3"/>
    <property type="match status" value="1"/>
</dbReference>
<dbReference type="SUPFAM" id="SSF56935">
    <property type="entry name" value="Porins"/>
    <property type="match status" value="1"/>
</dbReference>
<feature type="domain" description="Outer membrane protein beta-barrel" evidence="3">
    <location>
        <begin position="452"/>
        <end position="791"/>
    </location>
</feature>
<feature type="chain" id="PRO_5015505197" description="Outer membrane protein beta-barrel domain-containing protein" evidence="2">
    <location>
        <begin position="29"/>
        <end position="942"/>
    </location>
</feature>
<dbReference type="InterPro" id="IPR013784">
    <property type="entry name" value="Carb-bd-like_fold"/>
</dbReference>